<protein>
    <submittedName>
        <fullName evidence="3">Uncharacterized protein</fullName>
    </submittedName>
</protein>
<proteinExistence type="predicted"/>
<sequence>MGSNNVQNHVDDDDRFSKLPDDILLHILGKTNIMSSIRASFSSTRWRHLPSLLPHIYLSIWDFILSHDTLTNNKVVDEAMAAMTKAARICLAAPGSERATKTASLDLCLTANYLYDIGELVCEATDNGNVKSVELALPTSSDEYCDGADMMRHANNLVCFFDAFPNLFQCITKLDLHCARFSELEMHQLLDSCEQLQHLELTNCDTGNLSVLKIDMPNSKISYLRLASCRFEKIELLCLPKLSVLHCESWISFGTPLYFGYVPCLEDLSLVCCALNHQSGLNLSELLHGSTNIKVLTLDFYGEKIWMLPEGKKLCTSFNKLTKMFIHSIHVNFGLLWTIALLETAPSLKTFGIEVWNHMCDVATEETRKAFPKRTNPWQKRNKFKSSGHLQLTRLEFVGFMAIKKHMKFIRGVMDCASSLETVLLQDKDPCETCDAVSGNLTCCPTGWMFPKNKYEQDMILDQLGIGVSFSTQIIFKT</sequence>
<dbReference type="Gene3D" id="3.80.10.10">
    <property type="entry name" value="Ribonuclease Inhibitor"/>
    <property type="match status" value="1"/>
</dbReference>
<evidence type="ECO:0000259" key="1">
    <source>
        <dbReference type="Pfam" id="PF00646"/>
    </source>
</evidence>
<dbReference type="Pfam" id="PF23622">
    <property type="entry name" value="LRR_At1g61320_AtMIF1"/>
    <property type="match status" value="1"/>
</dbReference>
<dbReference type="Pfam" id="PF00646">
    <property type="entry name" value="F-box"/>
    <property type="match status" value="1"/>
</dbReference>
<gene>
    <name evidence="3" type="ORF">PAHAL_9G562700</name>
</gene>
<organism evidence="3">
    <name type="scientific">Panicum hallii</name>
    <dbReference type="NCBI Taxonomy" id="206008"/>
    <lineage>
        <taxon>Eukaryota</taxon>
        <taxon>Viridiplantae</taxon>
        <taxon>Streptophyta</taxon>
        <taxon>Embryophyta</taxon>
        <taxon>Tracheophyta</taxon>
        <taxon>Spermatophyta</taxon>
        <taxon>Magnoliopsida</taxon>
        <taxon>Liliopsida</taxon>
        <taxon>Poales</taxon>
        <taxon>Poaceae</taxon>
        <taxon>PACMAD clade</taxon>
        <taxon>Panicoideae</taxon>
        <taxon>Panicodae</taxon>
        <taxon>Paniceae</taxon>
        <taxon>Panicinae</taxon>
        <taxon>Panicum</taxon>
        <taxon>Panicum sect. Panicum</taxon>
    </lineage>
</organism>
<dbReference type="InterPro" id="IPR055357">
    <property type="entry name" value="LRR_At1g61320_AtMIF1"/>
</dbReference>
<accession>A0A2S3IT54</accession>
<dbReference type="Gene3D" id="1.20.1280.50">
    <property type="match status" value="1"/>
</dbReference>
<dbReference type="Proteomes" id="UP000243499">
    <property type="component" value="Chromosome 9"/>
</dbReference>
<evidence type="ECO:0000313" key="3">
    <source>
        <dbReference type="EMBL" id="PAN50989.1"/>
    </source>
</evidence>
<dbReference type="InterPro" id="IPR001810">
    <property type="entry name" value="F-box_dom"/>
</dbReference>
<dbReference type="SUPFAM" id="SSF52058">
    <property type="entry name" value="L domain-like"/>
    <property type="match status" value="1"/>
</dbReference>
<dbReference type="EMBL" id="CM008054">
    <property type="protein sequence ID" value="PAN50989.1"/>
    <property type="molecule type" value="Genomic_DNA"/>
</dbReference>
<dbReference type="PANTHER" id="PTHR35545">
    <property type="entry name" value="F-BOX DOMAIN-CONTAINING PROTEIN"/>
    <property type="match status" value="1"/>
</dbReference>
<dbReference type="Gramene" id="PAN50989">
    <property type="protein sequence ID" value="PAN50989"/>
    <property type="gene ID" value="PAHAL_9G562700"/>
</dbReference>
<dbReference type="InterPro" id="IPR036047">
    <property type="entry name" value="F-box-like_dom_sf"/>
</dbReference>
<reference evidence="3" key="1">
    <citation type="submission" date="2018-04" db="EMBL/GenBank/DDBJ databases">
        <title>WGS assembly of Panicum hallii.</title>
        <authorList>
            <person name="Lovell J."/>
            <person name="Jenkins J."/>
            <person name="Lowry D."/>
            <person name="Mamidi S."/>
            <person name="Sreedasyam A."/>
            <person name="Weng X."/>
            <person name="Barry K."/>
            <person name="Bonette J."/>
            <person name="Campitelli B."/>
            <person name="Daum C."/>
            <person name="Gordon S."/>
            <person name="Gould B."/>
            <person name="Lipzen A."/>
            <person name="Macqueen A."/>
            <person name="Palacio-Mejia J."/>
            <person name="Plott C."/>
            <person name="Shakirov E."/>
            <person name="Shu S."/>
            <person name="Yoshinaga Y."/>
            <person name="Zane M."/>
            <person name="Rokhsar D."/>
            <person name="Grimwood J."/>
            <person name="Schmutz J."/>
            <person name="Juenger T."/>
        </authorList>
    </citation>
    <scope>NUCLEOTIDE SEQUENCE [LARGE SCALE GENOMIC DNA]</scope>
    <source>
        <strain evidence="3">FIL2</strain>
    </source>
</reference>
<feature type="domain" description="At1g61320/AtMIF1 LRR" evidence="2">
    <location>
        <begin position="168"/>
        <end position="445"/>
    </location>
</feature>
<dbReference type="AlphaFoldDB" id="A0A2S3IT54"/>
<evidence type="ECO:0000259" key="2">
    <source>
        <dbReference type="Pfam" id="PF23622"/>
    </source>
</evidence>
<dbReference type="PANTHER" id="PTHR35545:SF28">
    <property type="entry name" value="OS07G0645701 PROTEIN"/>
    <property type="match status" value="1"/>
</dbReference>
<feature type="domain" description="F-box" evidence="1">
    <location>
        <begin position="16"/>
        <end position="49"/>
    </location>
</feature>
<dbReference type="SUPFAM" id="SSF81383">
    <property type="entry name" value="F-box domain"/>
    <property type="match status" value="1"/>
</dbReference>
<dbReference type="InterPro" id="IPR032675">
    <property type="entry name" value="LRR_dom_sf"/>
</dbReference>
<name>A0A2S3IT54_9POAL</name>